<proteinExistence type="predicted"/>
<evidence type="ECO:0000313" key="1">
    <source>
        <dbReference type="EMBL" id="QYC74009.1"/>
    </source>
</evidence>
<dbReference type="Proteomes" id="UP000825134">
    <property type="component" value="Chromosome"/>
</dbReference>
<organism evidence="1 2">
    <name type="scientific">Chlamydia suis</name>
    <dbReference type="NCBI Taxonomy" id="83559"/>
    <lineage>
        <taxon>Bacteria</taxon>
        <taxon>Pseudomonadati</taxon>
        <taxon>Chlamydiota</taxon>
        <taxon>Chlamydiia</taxon>
        <taxon>Chlamydiales</taxon>
        <taxon>Chlamydiaceae</taxon>
        <taxon>Chlamydia/Chlamydophila group</taxon>
        <taxon>Chlamydia</taxon>
    </lineage>
</organism>
<dbReference type="AlphaFoldDB" id="A0AAQ0EK06"/>
<evidence type="ECO:0000313" key="2">
    <source>
        <dbReference type="Proteomes" id="UP000825134"/>
    </source>
</evidence>
<sequence length="200" mass="22221">MVCPVRSCWPCCRSSSDLSKDENTPFNEPLVEAISQAVQTCLTVAKHTENAKIHYQNTGRHRVSCWQRMKRLLCCCCVAEEAKGSLTDLGLWMQEHISSHGILIVGLAVHESGVPWENILAGETLSPGEKCLLEEALVSSSVKWAELMLQNWDSTLPGYRESGGGFSPRAQEEVLTAFRERVGLGNLIDVLALQRFCKRC</sequence>
<reference evidence="1" key="1">
    <citation type="journal article" date="2021" name="Front. Microbiol.">
        <title>Generation of Tetracycline and Rifamycin Resistant Chlamydia Suis Recombinants.</title>
        <authorList>
            <person name="Marti H."/>
            <person name="Bommana S."/>
            <person name="Read T.D."/>
            <person name="Pesch T."/>
            <person name="Prahauser B."/>
            <person name="Dean D."/>
            <person name="Borel N."/>
        </authorList>
    </citation>
    <scope>NUCLEOTIDE SEQUENCE</scope>
    <source>
        <strain evidence="1">208.1</strain>
    </source>
</reference>
<protein>
    <submittedName>
        <fullName evidence="1">Uncharacterized protein</fullName>
    </submittedName>
</protein>
<gene>
    <name evidence="1" type="ORF">INQ84_02615</name>
</gene>
<dbReference type="EMBL" id="CP063185">
    <property type="protein sequence ID" value="QYC74009.1"/>
    <property type="molecule type" value="Genomic_DNA"/>
</dbReference>
<name>A0AAQ0EK06_9CHLA</name>
<accession>A0AAQ0EK06</accession>
<dbReference type="RefSeq" id="WP_219664233.1">
    <property type="nucleotide sequence ID" value="NZ_CP063064.1"/>
</dbReference>